<dbReference type="Proteomes" id="UP001358586">
    <property type="component" value="Chromosome 13"/>
</dbReference>
<proteinExistence type="predicted"/>
<accession>A0ABR0MAC5</accession>
<keyword evidence="2" id="KW-1185">Reference proteome</keyword>
<gene>
    <name evidence="1" type="ORF">PVK06_046207</name>
</gene>
<evidence type="ECO:0000313" key="1">
    <source>
        <dbReference type="EMBL" id="KAK5770058.1"/>
    </source>
</evidence>
<protein>
    <submittedName>
        <fullName evidence="1">Uncharacterized protein</fullName>
    </submittedName>
</protein>
<organism evidence="1 2">
    <name type="scientific">Gossypium arboreum</name>
    <name type="common">Tree cotton</name>
    <name type="synonym">Gossypium nanking</name>
    <dbReference type="NCBI Taxonomy" id="29729"/>
    <lineage>
        <taxon>Eukaryota</taxon>
        <taxon>Viridiplantae</taxon>
        <taxon>Streptophyta</taxon>
        <taxon>Embryophyta</taxon>
        <taxon>Tracheophyta</taxon>
        <taxon>Spermatophyta</taxon>
        <taxon>Magnoliopsida</taxon>
        <taxon>eudicotyledons</taxon>
        <taxon>Gunneridae</taxon>
        <taxon>Pentapetalae</taxon>
        <taxon>rosids</taxon>
        <taxon>malvids</taxon>
        <taxon>Malvales</taxon>
        <taxon>Malvaceae</taxon>
        <taxon>Malvoideae</taxon>
        <taxon>Gossypium</taxon>
    </lineage>
</organism>
<name>A0ABR0MAC5_GOSAR</name>
<dbReference type="EMBL" id="JARKNE010000013">
    <property type="protein sequence ID" value="KAK5770058.1"/>
    <property type="molecule type" value="Genomic_DNA"/>
</dbReference>
<reference evidence="1 2" key="1">
    <citation type="submission" date="2023-03" db="EMBL/GenBank/DDBJ databases">
        <title>WGS of Gossypium arboreum.</title>
        <authorList>
            <person name="Yu D."/>
        </authorList>
    </citation>
    <scope>NUCLEOTIDE SEQUENCE [LARGE SCALE GENOMIC DNA]</scope>
    <source>
        <tissue evidence="1">Leaf</tissue>
    </source>
</reference>
<comment type="caution">
    <text evidence="1">The sequence shown here is derived from an EMBL/GenBank/DDBJ whole genome shotgun (WGS) entry which is preliminary data.</text>
</comment>
<evidence type="ECO:0000313" key="2">
    <source>
        <dbReference type="Proteomes" id="UP001358586"/>
    </source>
</evidence>
<sequence length="84" mass="9375">MSQAKLKLRRLNLLGKKKEVTMCPLSQALFPSREAFQARTVADLQASVDFLQKLYDKAEAKAVKKINNKQKAIIADIRASEDAA</sequence>